<dbReference type="NCBIfam" id="TIGR01383">
    <property type="entry name" value="not_thiJ"/>
    <property type="match status" value="1"/>
</dbReference>
<dbReference type="PANTHER" id="PTHR48094:SF12">
    <property type="entry name" value="PARKINSON DISEASE PROTEIN 7 HOMOLOG"/>
    <property type="match status" value="1"/>
</dbReference>
<organism evidence="2 3">
    <name type="scientific">Fervidibacillus albus</name>
    <dbReference type="NCBI Taxonomy" id="2980026"/>
    <lineage>
        <taxon>Bacteria</taxon>
        <taxon>Bacillati</taxon>
        <taxon>Bacillota</taxon>
        <taxon>Bacilli</taxon>
        <taxon>Bacillales</taxon>
        <taxon>Bacillaceae</taxon>
        <taxon>Fervidibacillus</taxon>
    </lineage>
</organism>
<evidence type="ECO:0000313" key="3">
    <source>
        <dbReference type="Proteomes" id="UP001164718"/>
    </source>
</evidence>
<dbReference type="SUPFAM" id="SSF52317">
    <property type="entry name" value="Class I glutamine amidotransferase-like"/>
    <property type="match status" value="1"/>
</dbReference>
<dbReference type="InterPro" id="IPR006287">
    <property type="entry name" value="DJ-1"/>
</dbReference>
<dbReference type="AlphaFoldDB" id="A0A9E8LS41"/>
<dbReference type="Proteomes" id="UP001164718">
    <property type="component" value="Chromosome"/>
</dbReference>
<evidence type="ECO:0000259" key="1">
    <source>
        <dbReference type="Pfam" id="PF01965"/>
    </source>
</evidence>
<dbReference type="PANTHER" id="PTHR48094">
    <property type="entry name" value="PROTEIN/NUCLEIC ACID DEGLYCASE DJ-1-RELATED"/>
    <property type="match status" value="1"/>
</dbReference>
<dbReference type="CDD" id="cd03135">
    <property type="entry name" value="GATase1_DJ-1"/>
    <property type="match status" value="1"/>
</dbReference>
<reference evidence="2" key="1">
    <citation type="submission" date="2022-09" db="EMBL/GenBank/DDBJ databases">
        <title>Complete Genomes of Fervidibacillus albus and Fervidibacillus halotolerans isolated from tidal flat sediments.</title>
        <authorList>
            <person name="Kwon K.K."/>
            <person name="Yang S.-H."/>
            <person name="Park M.J."/>
            <person name="Oh H.-M."/>
        </authorList>
    </citation>
    <scope>NUCLEOTIDE SEQUENCE</scope>
    <source>
        <strain evidence="2">MEBiC13591</strain>
    </source>
</reference>
<dbReference type="KEGG" id="faf:OE104_07740"/>
<dbReference type="Pfam" id="PF01965">
    <property type="entry name" value="DJ-1_PfpI"/>
    <property type="match status" value="1"/>
</dbReference>
<proteinExistence type="predicted"/>
<keyword evidence="3" id="KW-1185">Reference proteome</keyword>
<protein>
    <submittedName>
        <fullName evidence="2">DJ-1/PfpI family protein</fullName>
    </submittedName>
</protein>
<dbReference type="EMBL" id="CP106878">
    <property type="protein sequence ID" value="WAA08543.1"/>
    <property type="molecule type" value="Genomic_DNA"/>
</dbReference>
<dbReference type="InterPro" id="IPR029062">
    <property type="entry name" value="Class_I_gatase-like"/>
</dbReference>
<sequence>MKRAMILLGNGYEEIEALTVVDYLRRAEIPIDMVSITGSLETVGDHQIQIQADRLFEEIDPSEYDAVITPGGGPGSKMLAGHEGVLSVLKSFYEDGKIVASICASPIALNASGVAQHIKGTCYPGFESEVRFQSFSEQLVERDGNVITSRGPATAVYFALTIIEALAGKEPAEKVRKGILLPLVESSQKG</sequence>
<dbReference type="GO" id="GO:0005737">
    <property type="term" value="C:cytoplasm"/>
    <property type="evidence" value="ECO:0007669"/>
    <property type="project" value="TreeGrafter"/>
</dbReference>
<name>A0A9E8LS41_9BACI</name>
<gene>
    <name evidence="2" type="ORF">OE104_07740</name>
</gene>
<evidence type="ECO:0000313" key="2">
    <source>
        <dbReference type="EMBL" id="WAA08543.1"/>
    </source>
</evidence>
<dbReference type="InterPro" id="IPR050325">
    <property type="entry name" value="Prot/Nucl_acid_deglycase"/>
</dbReference>
<dbReference type="RefSeq" id="WP_275416318.1">
    <property type="nucleotide sequence ID" value="NZ_CP106878.1"/>
</dbReference>
<feature type="domain" description="DJ-1/PfpI" evidence="1">
    <location>
        <begin position="2"/>
        <end position="164"/>
    </location>
</feature>
<accession>A0A9E8LS41</accession>
<dbReference type="InterPro" id="IPR002818">
    <property type="entry name" value="DJ-1/PfpI"/>
</dbReference>
<dbReference type="Gene3D" id="3.40.50.880">
    <property type="match status" value="1"/>
</dbReference>